<evidence type="ECO:0000313" key="4">
    <source>
        <dbReference type="Proteomes" id="UP000183859"/>
    </source>
</evidence>
<sequence>MSDRLKSGRANRALPSQQTRNEILDQINPDDFSWAIPIMRAGYGGRALVYLTISGTSLWSIWQGGGAKGTTEALEWLDGGWGTIVLLAIILGLAAYAVWRVVDSVWDLEAYGAGIKGLIARTAMVVTGLVHFIMAGLAVTVLIDHQSGSGTGGDKIAQLASSPVGAILLGVAGLLTLGAAGYYLHKAWNEGYRTHLKANATTRRLNTPLKIGVAANGVVIGVIGALIIKAAMSASADNPDGIGSVFDWLRGQVFGQVLVTALCIGLLGFALFCCVNALYRVVPKASDRGTKTLGDALSGS</sequence>
<dbReference type="KEGG" id="php:PhaeoP97_00452"/>
<dbReference type="InterPro" id="IPR009597">
    <property type="entry name" value="DUF1206"/>
</dbReference>
<feature type="transmembrane region" description="Helical" evidence="1">
    <location>
        <begin position="213"/>
        <end position="233"/>
    </location>
</feature>
<feature type="transmembrane region" description="Helical" evidence="1">
    <location>
        <begin position="82"/>
        <end position="102"/>
    </location>
</feature>
<evidence type="ECO:0000259" key="2">
    <source>
        <dbReference type="Pfam" id="PF06724"/>
    </source>
</evidence>
<evidence type="ECO:0000256" key="1">
    <source>
        <dbReference type="SAM" id="Phobius"/>
    </source>
</evidence>
<dbReference type="RefSeq" id="WP_072503691.1">
    <property type="nucleotide sequence ID" value="NZ_CP016364.1"/>
</dbReference>
<evidence type="ECO:0000313" key="3">
    <source>
        <dbReference type="EMBL" id="APG45900.1"/>
    </source>
</evidence>
<dbReference type="Proteomes" id="UP000183859">
    <property type="component" value="Chromosome"/>
</dbReference>
<gene>
    <name evidence="3" type="ORF">PhaeoP97_00452</name>
</gene>
<keyword evidence="4" id="KW-1185">Reference proteome</keyword>
<proteinExistence type="predicted"/>
<keyword evidence="1" id="KW-0472">Membrane</keyword>
<protein>
    <recommendedName>
        <fullName evidence="2">DUF1206 domain-containing protein</fullName>
    </recommendedName>
</protein>
<feature type="domain" description="DUF1206" evidence="2">
    <location>
        <begin position="41"/>
        <end position="106"/>
    </location>
</feature>
<dbReference type="EMBL" id="CP016364">
    <property type="protein sequence ID" value="APG45900.1"/>
    <property type="molecule type" value="Genomic_DNA"/>
</dbReference>
<feature type="transmembrane region" description="Helical" evidence="1">
    <location>
        <begin position="123"/>
        <end position="143"/>
    </location>
</feature>
<feature type="transmembrane region" description="Helical" evidence="1">
    <location>
        <begin position="43"/>
        <end position="62"/>
    </location>
</feature>
<dbReference type="OrthoDB" id="5702018at2"/>
<feature type="domain" description="DUF1206" evidence="2">
    <location>
        <begin position="124"/>
        <end position="188"/>
    </location>
</feature>
<dbReference type="AlphaFoldDB" id="A0A1L3I1B7"/>
<keyword evidence="1" id="KW-0812">Transmembrane</keyword>
<accession>A0A1L3I1B7</accession>
<feature type="domain" description="DUF1206" evidence="2">
    <location>
        <begin position="211"/>
        <end position="280"/>
    </location>
</feature>
<dbReference type="Pfam" id="PF06724">
    <property type="entry name" value="DUF1206"/>
    <property type="match status" value="3"/>
</dbReference>
<feature type="transmembrane region" description="Helical" evidence="1">
    <location>
        <begin position="253"/>
        <end position="279"/>
    </location>
</feature>
<keyword evidence="1" id="KW-1133">Transmembrane helix</keyword>
<reference evidence="4" key="1">
    <citation type="submission" date="2016-07" db="EMBL/GenBank/DDBJ databases">
        <title>Phaeobacter portensis sp. nov., a tropodithietic acid producing bacterium isolated from a German harbor.</title>
        <authorList>
            <person name="Freese H.M."/>
            <person name="Bunk B."/>
            <person name="Breider S."/>
            <person name="Brinkhoff T."/>
        </authorList>
    </citation>
    <scope>NUCLEOTIDE SEQUENCE [LARGE SCALE GENOMIC DNA]</scope>
    <source>
        <strain evidence="4">P97</strain>
    </source>
</reference>
<organism evidence="3 4">
    <name type="scientific">Phaeobacter porticola</name>
    <dbReference type="NCBI Taxonomy" id="1844006"/>
    <lineage>
        <taxon>Bacteria</taxon>
        <taxon>Pseudomonadati</taxon>
        <taxon>Pseudomonadota</taxon>
        <taxon>Alphaproteobacteria</taxon>
        <taxon>Rhodobacterales</taxon>
        <taxon>Roseobacteraceae</taxon>
        <taxon>Phaeobacter</taxon>
    </lineage>
</organism>
<name>A0A1L3I1B7_9RHOB</name>
<feature type="transmembrane region" description="Helical" evidence="1">
    <location>
        <begin position="163"/>
        <end position="184"/>
    </location>
</feature>
<dbReference type="STRING" id="1844006.PhaeoP97_00452"/>